<dbReference type="Gene3D" id="3.40.50.150">
    <property type="entry name" value="Vaccinia Virus protein VP39"/>
    <property type="match status" value="1"/>
</dbReference>
<dbReference type="PANTHER" id="PTHR43861:SF1">
    <property type="entry name" value="TRANS-ACONITATE 2-METHYLTRANSFERASE"/>
    <property type="match status" value="1"/>
</dbReference>
<dbReference type="RefSeq" id="WP_013962019.1">
    <property type="nucleotide sequence ID" value="NC_015730.1"/>
</dbReference>
<dbReference type="GO" id="GO:0008168">
    <property type="term" value="F:methyltransferase activity"/>
    <property type="evidence" value="ECO:0007669"/>
    <property type="project" value="UniProtKB-KW"/>
</dbReference>
<dbReference type="GO" id="GO:0032259">
    <property type="term" value="P:methylation"/>
    <property type="evidence" value="ECO:0007669"/>
    <property type="project" value="UniProtKB-KW"/>
</dbReference>
<dbReference type="Pfam" id="PF13489">
    <property type="entry name" value="Methyltransf_23"/>
    <property type="match status" value="1"/>
</dbReference>
<dbReference type="InterPro" id="IPR029063">
    <property type="entry name" value="SAM-dependent_MTases_sf"/>
</dbReference>
<protein>
    <submittedName>
        <fullName evidence="1">Methyltransferase-like protein</fullName>
    </submittedName>
</protein>
<evidence type="ECO:0000313" key="1">
    <source>
        <dbReference type="EMBL" id="AEI94093.1"/>
    </source>
</evidence>
<reference evidence="1 2" key="1">
    <citation type="journal article" date="2011" name="BMC Genomics">
        <title>Comparative genome analysis and genome-guided physiological analysis of Roseobacter litoralis.</title>
        <authorList>
            <person name="Kalhoefer D."/>
            <person name="Thole S."/>
            <person name="Voget S."/>
            <person name="Lehmann R."/>
            <person name="Liesegang H."/>
            <person name="Wollher A."/>
            <person name="Daniel R."/>
            <person name="Simon M."/>
            <person name="Brinkhoff T."/>
        </authorList>
    </citation>
    <scope>NUCLEOTIDE SEQUENCE [LARGE SCALE GENOMIC DNA]</scope>
    <source>
        <strain evidence="2">ATCC 49566 / DSM 6996 / JCM 21268 / NBRC 15278 / OCh 149</strain>
    </source>
</reference>
<dbReference type="STRING" id="391595.RLO149_c021170"/>
<evidence type="ECO:0000313" key="2">
    <source>
        <dbReference type="Proteomes" id="UP000001353"/>
    </source>
</evidence>
<organism evidence="1 2">
    <name type="scientific">Roseobacter litoralis (strain ATCC 49566 / DSM 6996 / JCM 21268 / NBRC 15278 / OCh 149)</name>
    <dbReference type="NCBI Taxonomy" id="391595"/>
    <lineage>
        <taxon>Bacteria</taxon>
        <taxon>Pseudomonadati</taxon>
        <taxon>Pseudomonadota</taxon>
        <taxon>Alphaproteobacteria</taxon>
        <taxon>Rhodobacterales</taxon>
        <taxon>Roseobacteraceae</taxon>
        <taxon>Roseobacter</taxon>
    </lineage>
</organism>
<keyword evidence="2" id="KW-1185">Reference proteome</keyword>
<dbReference type="SUPFAM" id="SSF53335">
    <property type="entry name" value="S-adenosyl-L-methionine-dependent methyltransferases"/>
    <property type="match status" value="1"/>
</dbReference>
<accession>F7ZLP2</accession>
<dbReference type="Proteomes" id="UP000001353">
    <property type="component" value="Chromosome"/>
</dbReference>
<dbReference type="OrthoDB" id="5642573at2"/>
<name>F7ZLP2_ROSLO</name>
<dbReference type="eggNOG" id="COG2226">
    <property type="taxonomic scope" value="Bacteria"/>
</dbReference>
<dbReference type="AlphaFoldDB" id="F7ZLP2"/>
<dbReference type="HOGENOM" id="CLU_037990_15_0_5"/>
<gene>
    <name evidence="1" type="ordered locus">RLO149_c021170</name>
</gene>
<dbReference type="KEGG" id="rli:RLO149_c021170"/>
<dbReference type="PANTHER" id="PTHR43861">
    <property type="entry name" value="TRANS-ACONITATE 2-METHYLTRANSFERASE-RELATED"/>
    <property type="match status" value="1"/>
</dbReference>
<dbReference type="EMBL" id="CP002623">
    <property type="protein sequence ID" value="AEI94093.1"/>
    <property type="molecule type" value="Genomic_DNA"/>
</dbReference>
<proteinExistence type="predicted"/>
<dbReference type="CDD" id="cd02440">
    <property type="entry name" value="AdoMet_MTases"/>
    <property type="match status" value="1"/>
</dbReference>
<sequence length="208" mass="22885">MSDARRDFWNRVARRCSAMPMRNPVAYEATLARVRTYLKPAHSVLELGCGSGTTALRLAPHVRQYTASDRAAEMISVAREKCAAAGIEGLDLCTAGCGDDTLPDGPFDVVLAFNLLHLLPDRHAALGDVHDMLPDQGLFITKTPCLGGVFSVFRPLVALLRWAGKAPDIRFLTPERLEHDITSAGFEILESDDYPKRPPSRFIVARKL</sequence>